<gene>
    <name evidence="2" type="ORF">RDB_LOCUS20608</name>
</gene>
<dbReference type="EMBL" id="CAJMXA010000377">
    <property type="protein sequence ID" value="CAE6428236.1"/>
    <property type="molecule type" value="Genomic_DNA"/>
</dbReference>
<evidence type="ECO:0000313" key="2">
    <source>
        <dbReference type="EMBL" id="CAE6428236.1"/>
    </source>
</evidence>
<feature type="region of interest" description="Disordered" evidence="1">
    <location>
        <begin position="310"/>
        <end position="336"/>
    </location>
</feature>
<feature type="compositionally biased region" description="Pro residues" evidence="1">
    <location>
        <begin position="26"/>
        <end position="35"/>
    </location>
</feature>
<name>A0A8H2XJI8_9AGAM</name>
<evidence type="ECO:0000313" key="3">
    <source>
        <dbReference type="Proteomes" id="UP000663853"/>
    </source>
</evidence>
<feature type="region of interest" description="Disordered" evidence="1">
    <location>
        <begin position="1"/>
        <end position="202"/>
    </location>
</feature>
<sequence>MIPVFVGSPERAKTTSSNISTSAPTKPAPVPPPSASPRQASRNVPTSTAPIRAQPPPTTPRQTTSKFRNPTMTGLIRKASTSSIRSTTNGFKPTMPSSLAAGSKPAPPAPPKLDTGSVSAKLGGTDPSQPSPSSTSWLSAISGIRGSKSSAPQPKADIVSSPVEVTLSPVDNKPPSSGHTSVVAAGKPEHQSPVSSTDTDEDEDALVVVTVPTSPIVESGANTYQINSLAAQHASSWVNTPAGWLAWISSTPGLSTSPQLPSSSPQGGEIMNVDFDGDEALTEDNGRTPAMTPGVYDGQRMWGWGGKVRMSEESRMSAETERQTNTDKGRRPAVGEHSLSVDSVVPALPIGDDDTDAIGKFHGISLIIFGDNRSPWICLSLDTLGIWCGYLRHTADVRITWRGALGSCVSVLSERYTNAHLERTVALVGFLRNSFLPCVVLLAKHAAFLLIRVVFRGCSEMT</sequence>
<evidence type="ECO:0000256" key="1">
    <source>
        <dbReference type="SAM" id="MobiDB-lite"/>
    </source>
</evidence>
<dbReference type="Proteomes" id="UP000663853">
    <property type="component" value="Unassembled WGS sequence"/>
</dbReference>
<feature type="compositionally biased region" description="Polar residues" evidence="1">
    <location>
        <begin position="79"/>
        <end position="91"/>
    </location>
</feature>
<reference evidence="2" key="1">
    <citation type="submission" date="2021-01" db="EMBL/GenBank/DDBJ databases">
        <authorList>
            <person name="Kaushik A."/>
        </authorList>
    </citation>
    <scope>NUCLEOTIDE SEQUENCE</scope>
    <source>
        <strain evidence="2">AG6-10EEA</strain>
    </source>
</reference>
<organism evidence="2 3">
    <name type="scientific">Rhizoctonia solani</name>
    <dbReference type="NCBI Taxonomy" id="456999"/>
    <lineage>
        <taxon>Eukaryota</taxon>
        <taxon>Fungi</taxon>
        <taxon>Dikarya</taxon>
        <taxon>Basidiomycota</taxon>
        <taxon>Agaricomycotina</taxon>
        <taxon>Agaricomycetes</taxon>
        <taxon>Cantharellales</taxon>
        <taxon>Ceratobasidiaceae</taxon>
        <taxon>Rhizoctonia</taxon>
    </lineage>
</organism>
<proteinExistence type="predicted"/>
<accession>A0A8H2XJI8</accession>
<comment type="caution">
    <text evidence="2">The sequence shown here is derived from an EMBL/GenBank/DDBJ whole genome shotgun (WGS) entry which is preliminary data.</text>
</comment>
<feature type="compositionally biased region" description="Low complexity" evidence="1">
    <location>
        <begin position="127"/>
        <end position="142"/>
    </location>
</feature>
<dbReference type="AlphaFoldDB" id="A0A8H2XJI8"/>
<feature type="compositionally biased region" description="Basic and acidic residues" evidence="1">
    <location>
        <begin position="310"/>
        <end position="334"/>
    </location>
</feature>
<protein>
    <submittedName>
        <fullName evidence="2">Uncharacterized protein</fullName>
    </submittedName>
</protein>